<organism evidence="26 27">
    <name type="scientific">Pseudoalteromonas luteoviolacea DSM 6061</name>
    <dbReference type="NCBI Taxonomy" id="1365250"/>
    <lineage>
        <taxon>Bacteria</taxon>
        <taxon>Pseudomonadati</taxon>
        <taxon>Pseudomonadota</taxon>
        <taxon>Gammaproteobacteria</taxon>
        <taxon>Alteromonadales</taxon>
        <taxon>Pseudoalteromonadaceae</taxon>
        <taxon>Pseudoalteromonas</taxon>
    </lineage>
</organism>
<evidence type="ECO:0000313" key="27">
    <source>
        <dbReference type="Proteomes" id="UP000076643"/>
    </source>
</evidence>
<feature type="domain" description="Carrier" evidence="24">
    <location>
        <begin position="965"/>
        <end position="1040"/>
    </location>
</feature>
<dbReference type="SUPFAM" id="SSF52777">
    <property type="entry name" value="CoA-dependent acyltransferases"/>
    <property type="match status" value="2"/>
</dbReference>
<reference evidence="26 27" key="1">
    <citation type="submission" date="2013-07" db="EMBL/GenBank/DDBJ databases">
        <title>Comparative Genomic and Metabolomic Analysis of Twelve Strains of Pseudoalteromonas luteoviolacea.</title>
        <authorList>
            <person name="Vynne N.G."/>
            <person name="Mansson M."/>
            <person name="Gram L."/>
        </authorList>
    </citation>
    <scope>NUCLEOTIDE SEQUENCE [LARGE SCALE GENOMIC DNA]</scope>
    <source>
        <strain evidence="26 27">DSM 6061</strain>
    </source>
</reference>
<evidence type="ECO:0000256" key="10">
    <source>
        <dbReference type="ARBA" id="ARBA00023002"/>
    </source>
</evidence>
<evidence type="ECO:0000256" key="20">
    <source>
        <dbReference type="ARBA" id="ARBA00073623"/>
    </source>
</evidence>
<comment type="catalytic activity">
    <reaction evidence="14">
        <text>17-(4-hydroxyphenyl)heptadecanoyl-[(phenol)carboxyphthiodiolenone synthase] + 2 (S)-methylmalonyl-CoA + 3 malonyl-CoA + 5 NADPH + 10 H(+) = C35-(phenol)carboxyphthiodiolenone-[(phenol)carboxyphthiodiolenone synthase] + 5 CO2 + 5 NADP(+) + 5 CoA + 2 H2O</text>
        <dbReference type="Rhea" id="RHEA:57756"/>
        <dbReference type="Rhea" id="RHEA-COMP:14272"/>
        <dbReference type="Rhea" id="RHEA-COMP:14989"/>
        <dbReference type="ChEBI" id="CHEBI:15377"/>
        <dbReference type="ChEBI" id="CHEBI:15378"/>
        <dbReference type="ChEBI" id="CHEBI:16526"/>
        <dbReference type="ChEBI" id="CHEBI:57287"/>
        <dbReference type="ChEBI" id="CHEBI:57327"/>
        <dbReference type="ChEBI" id="CHEBI:57384"/>
        <dbReference type="ChEBI" id="CHEBI:57783"/>
        <dbReference type="ChEBI" id="CHEBI:58349"/>
        <dbReference type="ChEBI" id="CHEBI:133300"/>
        <dbReference type="ChEBI" id="CHEBI:142259"/>
        <dbReference type="EC" id="2.3.1.292"/>
    </reaction>
</comment>
<dbReference type="Pfam" id="PF00109">
    <property type="entry name" value="ketoacyl-synt"/>
    <property type="match status" value="1"/>
</dbReference>
<dbReference type="FunFam" id="1.10.1200.10:FF:000005">
    <property type="entry name" value="Nonribosomal peptide synthetase 1"/>
    <property type="match status" value="1"/>
</dbReference>
<dbReference type="Gene3D" id="3.30.70.250">
    <property type="entry name" value="Malonyl-CoA ACP transacylase, ACP-binding"/>
    <property type="match status" value="1"/>
</dbReference>
<dbReference type="Gene3D" id="1.10.1200.10">
    <property type="entry name" value="ACP-like"/>
    <property type="match status" value="2"/>
</dbReference>
<evidence type="ECO:0000256" key="21">
    <source>
        <dbReference type="ARBA" id="ARBA00075053"/>
    </source>
</evidence>
<evidence type="ECO:0000256" key="5">
    <source>
        <dbReference type="ARBA" id="ARBA00022450"/>
    </source>
</evidence>
<evidence type="ECO:0000256" key="4">
    <source>
        <dbReference type="ARBA" id="ARBA00006484"/>
    </source>
</evidence>
<dbReference type="InterPro" id="IPR036291">
    <property type="entry name" value="NAD(P)-bd_dom_sf"/>
</dbReference>
<dbReference type="Pfam" id="PF22621">
    <property type="entry name" value="CurL-like_PKS_C"/>
    <property type="match status" value="1"/>
</dbReference>
<evidence type="ECO:0000256" key="9">
    <source>
        <dbReference type="ARBA" id="ARBA00022857"/>
    </source>
</evidence>
<dbReference type="Gene3D" id="3.30.559.30">
    <property type="entry name" value="Nonribosomal peptide synthetase, condensation domain"/>
    <property type="match status" value="1"/>
</dbReference>
<dbReference type="SMART" id="SM00822">
    <property type="entry name" value="PKS_KR"/>
    <property type="match status" value="1"/>
</dbReference>
<dbReference type="InterPro" id="IPR057326">
    <property type="entry name" value="KR_dom"/>
</dbReference>
<dbReference type="Gene3D" id="3.40.50.980">
    <property type="match status" value="2"/>
</dbReference>
<dbReference type="InterPro" id="IPR013968">
    <property type="entry name" value="PKS_KR"/>
</dbReference>
<comment type="similarity">
    <text evidence="13">In the C-terminal section; belongs to the NRP synthetase family.</text>
</comment>
<proteinExistence type="inferred from homology"/>
<keyword evidence="8" id="KW-0276">Fatty acid metabolism</keyword>
<dbReference type="FunFam" id="3.40.47.10:FF:000042">
    <property type="entry name" value="Polyketide synthase Pks13"/>
    <property type="match status" value="1"/>
</dbReference>
<keyword evidence="7" id="KW-0808">Transferase</keyword>
<evidence type="ECO:0000256" key="16">
    <source>
        <dbReference type="ARBA" id="ARBA00052119"/>
    </source>
</evidence>
<evidence type="ECO:0000256" key="6">
    <source>
        <dbReference type="ARBA" id="ARBA00022553"/>
    </source>
</evidence>
<evidence type="ECO:0000259" key="25">
    <source>
        <dbReference type="PROSITE" id="PS52004"/>
    </source>
</evidence>
<keyword evidence="5" id="KW-0596">Phosphopantetheine</keyword>
<dbReference type="SUPFAM" id="SSF51735">
    <property type="entry name" value="NAD(P)-binding Rossmann-fold domains"/>
    <property type="match status" value="2"/>
</dbReference>
<evidence type="ECO:0000256" key="11">
    <source>
        <dbReference type="ARBA" id="ARBA00023098"/>
    </source>
</evidence>
<dbReference type="PROSITE" id="PS00455">
    <property type="entry name" value="AMP_BINDING"/>
    <property type="match status" value="1"/>
</dbReference>
<evidence type="ECO:0000256" key="3">
    <source>
        <dbReference type="ARBA" id="ARBA00005194"/>
    </source>
</evidence>
<dbReference type="InterPro" id="IPR045851">
    <property type="entry name" value="AMP-bd_C_sf"/>
</dbReference>
<feature type="domain" description="Carrier" evidence="24">
    <location>
        <begin position="2474"/>
        <end position="2552"/>
    </location>
</feature>
<dbReference type="FunFam" id="3.40.50.12780:FF:000012">
    <property type="entry name" value="Non-ribosomal peptide synthetase"/>
    <property type="match status" value="1"/>
</dbReference>
<evidence type="ECO:0000256" key="1">
    <source>
        <dbReference type="ARBA" id="ARBA00001937"/>
    </source>
</evidence>
<evidence type="ECO:0000256" key="15">
    <source>
        <dbReference type="ARBA" id="ARBA00051971"/>
    </source>
</evidence>
<dbReference type="InterPro" id="IPR016039">
    <property type="entry name" value="Thiolase-like"/>
</dbReference>
<dbReference type="InterPro" id="IPR000873">
    <property type="entry name" value="AMP-dep_synth/lig_dom"/>
</dbReference>
<dbReference type="Pfam" id="PF00698">
    <property type="entry name" value="Acyl_transf_1"/>
    <property type="match status" value="1"/>
</dbReference>
<dbReference type="CDD" id="cd00833">
    <property type="entry name" value="PKS"/>
    <property type="match status" value="1"/>
</dbReference>
<dbReference type="PROSITE" id="PS52004">
    <property type="entry name" value="KS3_2"/>
    <property type="match status" value="1"/>
</dbReference>
<dbReference type="InterPro" id="IPR025110">
    <property type="entry name" value="AMP-bd_C"/>
</dbReference>
<evidence type="ECO:0000256" key="18">
    <source>
        <dbReference type="ARBA" id="ARBA00058455"/>
    </source>
</evidence>
<dbReference type="SUPFAM" id="SSF47336">
    <property type="entry name" value="ACP-like"/>
    <property type="match status" value="2"/>
</dbReference>
<dbReference type="SUPFAM" id="SSF52151">
    <property type="entry name" value="FabD/lysophospholipase-like"/>
    <property type="match status" value="1"/>
</dbReference>
<name>A0A161XW83_9GAMM</name>
<dbReference type="CDD" id="cd12116">
    <property type="entry name" value="A_NRPS_Ta1_like"/>
    <property type="match status" value="1"/>
</dbReference>
<dbReference type="InterPro" id="IPR023213">
    <property type="entry name" value="CAT-like_dom_sf"/>
</dbReference>
<dbReference type="SMART" id="SM00823">
    <property type="entry name" value="PKS_PP"/>
    <property type="match status" value="2"/>
</dbReference>
<dbReference type="PROSITE" id="PS00012">
    <property type="entry name" value="PHOSPHOPANTETHEINE"/>
    <property type="match status" value="1"/>
</dbReference>
<dbReference type="Gene3D" id="3.30.70.3290">
    <property type="match status" value="1"/>
</dbReference>
<dbReference type="InterPro" id="IPR020845">
    <property type="entry name" value="AMP-binding_CS"/>
</dbReference>
<dbReference type="Pfam" id="PF08659">
    <property type="entry name" value="KR"/>
    <property type="match status" value="1"/>
</dbReference>
<protein>
    <recommendedName>
        <fullName evidence="20">Phenolphthiocerol/phthiocerol polyketide synthase subunit E</fullName>
        <ecNumber evidence="19">2.3.1.292</ecNumber>
    </recommendedName>
    <alternativeName>
        <fullName evidence="22">(Phenol)carboxyphthiodiolenone synthase subunit E</fullName>
    </alternativeName>
    <alternativeName>
        <fullName evidence="23">Beta-ketoacyl-acyl-carrier-protein synthase I</fullName>
    </alternativeName>
    <alternativeName>
        <fullName evidence="21">Phthiocerol synthesis polyketide synthase type I PpsE</fullName>
    </alternativeName>
</protein>
<dbReference type="Gene3D" id="3.30.300.30">
    <property type="match status" value="1"/>
</dbReference>
<dbReference type="Gene3D" id="3.40.50.720">
    <property type="entry name" value="NAD(P)-binding Rossmann-like Domain"/>
    <property type="match status" value="1"/>
</dbReference>
<dbReference type="InterPro" id="IPR006162">
    <property type="entry name" value="Ppantetheine_attach_site"/>
</dbReference>
<evidence type="ECO:0000256" key="19">
    <source>
        <dbReference type="ARBA" id="ARBA00066974"/>
    </source>
</evidence>
<dbReference type="Gene3D" id="2.30.38.10">
    <property type="entry name" value="Luciferase, Domain 3"/>
    <property type="match status" value="1"/>
</dbReference>
<keyword evidence="9" id="KW-0521">NADP</keyword>
<evidence type="ECO:0000256" key="23">
    <source>
        <dbReference type="ARBA" id="ARBA00084020"/>
    </source>
</evidence>
<dbReference type="PROSITE" id="PS50075">
    <property type="entry name" value="CARRIER"/>
    <property type="match status" value="2"/>
</dbReference>
<feature type="domain" description="Ketosynthase family 3 (KS3)" evidence="25">
    <location>
        <begin position="1058"/>
        <end position="1482"/>
    </location>
</feature>
<dbReference type="SUPFAM" id="SSF56801">
    <property type="entry name" value="Acetyl-CoA synthetase-like"/>
    <property type="match status" value="1"/>
</dbReference>
<comment type="caution">
    <text evidence="26">The sequence shown here is derived from an EMBL/GenBank/DDBJ whole genome shotgun (WGS) entry which is preliminary data.</text>
</comment>
<dbReference type="Gene3D" id="3.30.559.10">
    <property type="entry name" value="Chloramphenicol acetyltransferase-like domain"/>
    <property type="match status" value="1"/>
</dbReference>
<evidence type="ECO:0000256" key="12">
    <source>
        <dbReference type="ARBA" id="ARBA00023268"/>
    </source>
</evidence>
<dbReference type="SMART" id="SM00827">
    <property type="entry name" value="PKS_AT"/>
    <property type="match status" value="1"/>
</dbReference>
<dbReference type="InterPro" id="IPR014031">
    <property type="entry name" value="Ketoacyl_synth_C"/>
</dbReference>
<comment type="similarity">
    <text evidence="4">Belongs to the short-chain dehydrogenases/reductases (SDR) family.</text>
</comment>
<dbReference type="GO" id="GO:0031177">
    <property type="term" value="F:phosphopantetheine binding"/>
    <property type="evidence" value="ECO:0007669"/>
    <property type="project" value="InterPro"/>
</dbReference>
<dbReference type="GO" id="GO:0004312">
    <property type="term" value="F:fatty acid synthase activity"/>
    <property type="evidence" value="ECO:0007669"/>
    <property type="project" value="TreeGrafter"/>
</dbReference>
<dbReference type="GO" id="GO:0016491">
    <property type="term" value="F:oxidoreductase activity"/>
    <property type="evidence" value="ECO:0007669"/>
    <property type="project" value="UniProtKB-KW"/>
</dbReference>
<comment type="cofactor">
    <cofactor evidence="2">
        <name>pantetheine 4'-phosphate</name>
        <dbReference type="ChEBI" id="CHEBI:47942"/>
    </cofactor>
</comment>
<dbReference type="Pfam" id="PF00550">
    <property type="entry name" value="PP-binding"/>
    <property type="match status" value="2"/>
</dbReference>
<comment type="function">
    <text evidence="18">Part of the PpsABCDE complex involved in the biosynthesis of the lipid core common to phthiocerols and phenolphthiocerols by successive additions of malonyl-CoA or methylmalonyl-CoA extender units. PpsA can accept as substrate the activated forms of either icosanoyl (C20), docosanoyl (C22) or lignoceroyl (C24) groups from FadD26, or a (4-hydroxyphenyl)-C17 or (4-hydroxyphenyl)-C19 fatty acyl from FadD29. PpsA initiates the biosynthesis and extends its substrate using a malonyl-CoA extender unit. The PpsB and PpsC proteins add the second and third malonyl-CoA extender units. PpsD adds an (R)-methylmalonyl unit and PpsE adds a second (R)-methylmalonyl unit. The incorporation of the methylmalonyl units results in formation of two branched methyl groups in the elongated product.</text>
</comment>
<keyword evidence="6" id="KW-0597">Phosphoprotein</keyword>
<dbReference type="FunFam" id="3.40.50.980:FF:000001">
    <property type="entry name" value="Non-ribosomal peptide synthetase"/>
    <property type="match status" value="1"/>
</dbReference>
<dbReference type="Pfam" id="PF21394">
    <property type="entry name" value="Beta-ketacyl_N"/>
    <property type="match status" value="1"/>
</dbReference>
<evidence type="ECO:0000313" key="26">
    <source>
        <dbReference type="EMBL" id="KZN47459.1"/>
    </source>
</evidence>
<comment type="catalytic activity">
    <reaction evidence="17">
        <text>icosanoyl-[(phenol)carboxyphthiodiolenone synthase] + 2 (S)-methylmalonyl-CoA + 3 malonyl-CoA + 5 NADPH + 10 H(+) = C32-carboxyphthiodiolenone-[(phenol)carboxyphthiodiolenone synthase] + 5 CO2 + 5 NADP(+) + 5 CoA + 2 H2O</text>
        <dbReference type="Rhea" id="RHEA:57748"/>
        <dbReference type="Rhea" id="RHEA-COMP:14985"/>
        <dbReference type="Rhea" id="RHEA-COMP:14986"/>
        <dbReference type="ChEBI" id="CHEBI:15377"/>
        <dbReference type="ChEBI" id="CHEBI:15378"/>
        <dbReference type="ChEBI" id="CHEBI:16526"/>
        <dbReference type="ChEBI" id="CHEBI:57287"/>
        <dbReference type="ChEBI" id="CHEBI:57327"/>
        <dbReference type="ChEBI" id="CHEBI:57384"/>
        <dbReference type="ChEBI" id="CHEBI:57783"/>
        <dbReference type="ChEBI" id="CHEBI:58349"/>
        <dbReference type="ChEBI" id="CHEBI:87848"/>
        <dbReference type="ChEBI" id="CHEBI:142236"/>
        <dbReference type="EC" id="2.3.1.292"/>
    </reaction>
</comment>
<dbReference type="Pfam" id="PF13193">
    <property type="entry name" value="AMP-binding_C"/>
    <property type="match status" value="1"/>
</dbReference>
<comment type="catalytic activity">
    <reaction evidence="16">
        <text>docosanoyl-[(phenol)carboxyphthiodiolenone synthase] + 2 (S)-methylmalonyl-CoA + 3 malonyl-CoA + 5 NADPH + 10 H(+) = C34-carboxyphthiodiolenone-[(phenol)carboxyphthiodiolenone synthase] + 5 CO2 + 5 NADP(+) + 5 CoA + 2 H2O</text>
        <dbReference type="Rhea" id="RHEA:57752"/>
        <dbReference type="Rhea" id="RHEA-COMP:14987"/>
        <dbReference type="Rhea" id="RHEA-COMP:14988"/>
        <dbReference type="ChEBI" id="CHEBI:15377"/>
        <dbReference type="ChEBI" id="CHEBI:15378"/>
        <dbReference type="ChEBI" id="CHEBI:16526"/>
        <dbReference type="ChEBI" id="CHEBI:57287"/>
        <dbReference type="ChEBI" id="CHEBI:57327"/>
        <dbReference type="ChEBI" id="CHEBI:57384"/>
        <dbReference type="ChEBI" id="CHEBI:57783"/>
        <dbReference type="ChEBI" id="CHEBI:58349"/>
        <dbReference type="ChEBI" id="CHEBI:142237"/>
        <dbReference type="ChEBI" id="CHEBI:142238"/>
        <dbReference type="EC" id="2.3.1.292"/>
    </reaction>
</comment>
<keyword evidence="10" id="KW-0560">Oxidoreductase</keyword>
<dbReference type="SUPFAM" id="SSF55048">
    <property type="entry name" value="Probable ACP-binding domain of malonyl-CoA ACP transacylase"/>
    <property type="match status" value="1"/>
</dbReference>
<dbReference type="Gene3D" id="3.40.366.10">
    <property type="entry name" value="Malonyl-Coenzyme A Acyl Carrier Protein, domain 2"/>
    <property type="match status" value="1"/>
</dbReference>
<dbReference type="PROSITE" id="PS00606">
    <property type="entry name" value="KS3_1"/>
    <property type="match status" value="1"/>
</dbReference>
<dbReference type="InterPro" id="IPR020841">
    <property type="entry name" value="PKS_Beta-ketoAc_synthase_dom"/>
</dbReference>
<dbReference type="PATRIC" id="fig|1365250.3.peg.112"/>
<dbReference type="RefSeq" id="WP_063364514.1">
    <property type="nucleotide sequence ID" value="NZ_AQHB01000039.1"/>
</dbReference>
<keyword evidence="27" id="KW-1185">Reference proteome</keyword>
<dbReference type="PANTHER" id="PTHR43775:SF51">
    <property type="entry name" value="INACTIVE PHENOLPHTHIOCEROL SYNTHESIS POLYKETIDE SYNTHASE TYPE I PKS1-RELATED"/>
    <property type="match status" value="1"/>
</dbReference>
<dbReference type="SMART" id="SM00825">
    <property type="entry name" value="PKS_KS"/>
    <property type="match status" value="1"/>
</dbReference>
<dbReference type="InterPro" id="IPR014043">
    <property type="entry name" value="Acyl_transferase_dom"/>
</dbReference>
<dbReference type="GO" id="GO:0004315">
    <property type="term" value="F:3-oxoacyl-[acyl-carrier-protein] synthase activity"/>
    <property type="evidence" value="ECO:0007669"/>
    <property type="project" value="InterPro"/>
</dbReference>
<evidence type="ECO:0000256" key="14">
    <source>
        <dbReference type="ARBA" id="ARBA00050973"/>
    </source>
</evidence>
<evidence type="ECO:0000256" key="2">
    <source>
        <dbReference type="ARBA" id="ARBA00001957"/>
    </source>
</evidence>
<gene>
    <name evidence="26" type="ORF">N475_06170</name>
</gene>
<dbReference type="SUPFAM" id="SSF53901">
    <property type="entry name" value="Thiolase-like"/>
    <property type="match status" value="1"/>
</dbReference>
<dbReference type="InterPro" id="IPR001242">
    <property type="entry name" value="Condensation_dom"/>
</dbReference>
<dbReference type="InterPro" id="IPR001227">
    <property type="entry name" value="Ac_transferase_dom_sf"/>
</dbReference>
<dbReference type="InterPro" id="IPR016035">
    <property type="entry name" value="Acyl_Trfase/lysoPLipase"/>
</dbReference>
<accession>A0A161XW83</accession>
<sequence>MNNKSTFPLTLTQMDIYLDQVKYQGSPLYNVGGYIRLTEVELEKLSCAHAQLVSQFELFGLRIVDTDSGVAQSLGNEVDSHLPFHDFSEHDNALELAEQWVSKLFQTPIEYMNAPLFRAALIKIKEGSYWYVGFAHHLMADGWGFSNWARQLGKIYNEEFDVQGAQGSWKEISDADEKYKQSKKYSADQTYWSNQLKHHPEQVFAPSYQTQFAKANLARSQRKTVAIETRLFKQLTALAADLSVTLPQLFMAAVTLYISKVYKKNRLVLGVPYHNRKTHKQKQMIGVFTSVSPLAIEVSSGATVADVVREIADCQKSSLRHQRYPIGHISNDLSETGFSGEIYDIGFNFLKFDSQLEIEGHEADLVYVSHQHESTPLMVNVWDYGQEQLLELQLDYNLAYFNESDISLLELRLLHLLEQISQIGLDNKIAEIDVMPQSEQKDILVNWNDTTVSYDSEQTFNQLFEQQVESHPDKVATRFNQEALTYKELNHKANQLAHYLQSQGVQAGTLVGVSVARSNQMIVSLLAVAKAGATYVPLDLDYPNDRLAYMVEHSGLKIILADNEERIQFDCTGLTVISLENQDTQKIILSQAITDLSVSDSSNQSAYIIYTSGSTGKPKGVEVGHKAVSNFLRSMAVKPGLNHTDRLLAVTSISFDIHVLELFLPLCTGAELVVCPQSSVRDGSALRSLIEMYDITVMQATPATWRMLLAAPSWGGAKGLKALCGGEALSSELADTLLENVSELWNMYGPTETTVWSSCDKVTNAEQISIGQPINNTEFYILDTDMKPVPIGAYGELYIGGQGVSNGYFKQPELTKERFIAASVAENKIIYQTGDLARWTSDGKVECGGRIDDQVKVRGYRIELAEIESQLAQLDVVSSAVVNACTVNGQQQLAAYVVVNNQIDAQHKSISKYLRSSLNACLPHYMVPSFYVSISEVPLTPNGKVDKKALPEIDVSAQLHEQYEAPKGAIEQQLCGIWQEVLQVEKVGVSDSFFDLGGNSLLYGKVQTLITQKTPYQVSLVDMFEHTTIEQLARFIGEKPSQGEVESDCQLDTSDFIQDDIAIIGLAGRFPGAKDVNSFWENIVQGKESLSTFSDEELLAAGVEESLINNPNYVKKGVVLENVKEFDADFFHFTPREAEILDPQHRLLLECAVEALEMGGYGDLAQPQNVGVHVGVGVNTYLFKNVMSSSDVFGPDRMAYFQSNERDFPATRLSYKLNLTGPSTNISTACSTSLVAIHQACMSLMRGECSMALAGASRLSLFEAEGYVYQEGAINSKDGHCRAFDQNASGTRWGDGAGLVLLKPLQKALADKDTIHAVIKGSAINNDGGDKAGFTAPSIKGQSKVIRSALKFAGVSASDIGYVEAHGTGTVVGDPIEIKALSDAFGVSTAERCALGAVKSNIGHLDAAAGIAGVIKTVMALKNKQLPPTINFETANPMIDFENTPFYVNTEVKDWDDLGKPRRAGISSFGIGGTNAHVILEEAPEPERDTADSKELIVLSAMSENTLQDQIENLADYLSNADSESLSDIAHTLSNGRTGFRHRISLVAQSISDAHQQLTKLDAAKGYQLEQPKKRTANVFMFSGQGSQHLAMGKGLYEQQAIFRASFDQCAELIKEEIGEDIRDCIFSEDPDASSKLSQTLIAQPALFAVEFAIVKLLESWGIKPDLMIGHSLGEYVAACIASVLSVKESVKLVCARAKLMQGAEAGRMLSVAVSAESIASLIKTTGCDLAAINGSALCTVAGEALNIQRLSDALAERDIEYRPLVTSHAFHSRMMDGILDAFKAVVSELSFQPPTVKYVSNVTGQYISADEVMSADYWVKHLRGTVQFFNGVEHIINDEAFVSNTLNFIEIGPGNALSSMVRKNSSSKNCNIFNSMRHPKAAGDDDSVILKLLGKLWESGTELNWQKVQNEGTRYRIALPTYPFERHTYWLERNTTQHKQGTAINQKSPIASWFYASQWQSQKALVETTALSNASKQWLLFADTKGVAKKLADQLSAQGHNVTLVFAGNGTQRLSDNQFTVDIGSDYDALFEIFANSHCTFDHIAHLWSLDLDFEQSELDFDTCQTLTTYSLLGITQSLVKHQPENNTVLDVITSHVYRVAGYEDIRPALAPVVGLCKTISQEFTQIHCHLIDISMVSFVHTCATASVADWCAGQLEVEFKQAERVPTVAIRLGNRWVERFESYQLQKHAAQNTRLRDSGVYLITGGLGKMGLALAEYISSKQQGVHIAFVSRTQFPARDEWSSLTDASSDSSQFKEQILRLEALEKMGSSVSTHCASVDDLERMTQVFERVESQFGAVNGVIHCAGKLHGAMASLQSMSTESFREQYQSKVKGVLVLDALLNGKSIDFCLLMSSLSSQLGGLGYGAYASANIFMDVFTNYLHSTGNHKWTAINWDAWTFEGEDYSNALVDNYAMSVSEGQAAFEKILTLGFVPQVINSTGSLQARLKVWGEEPQSTDKKRYSRPKKSGKYVKPSNSVTEKLAAHWSELLGIEHVGEKDNFFDLGGDSLLATRALSMLKRDFPESGKDLSIQCFFEQPEIELLAAKLTDNLMQQQLSEKKEQLKQDGIEVEEGTF</sequence>
<dbReference type="GO" id="GO:0034081">
    <property type="term" value="C:polyketide synthase complex"/>
    <property type="evidence" value="ECO:0007669"/>
    <property type="project" value="UniProtKB-ARBA"/>
</dbReference>
<dbReference type="InterPro" id="IPR009081">
    <property type="entry name" value="PP-bd_ACP"/>
</dbReference>
<keyword evidence="12" id="KW-0511">Multifunctional enzyme</keyword>
<dbReference type="Pfam" id="PF00501">
    <property type="entry name" value="AMP-binding"/>
    <property type="match status" value="1"/>
</dbReference>
<dbReference type="Gene3D" id="3.40.47.10">
    <property type="match status" value="1"/>
</dbReference>
<evidence type="ECO:0000256" key="22">
    <source>
        <dbReference type="ARBA" id="ARBA00078169"/>
    </source>
</evidence>
<comment type="catalytic activity">
    <reaction evidence="15">
        <text>19-(4-hydroxyphenyl)nonadecanoyl-[(phenol)carboxyphthiodiolenone synthase] + 2 (S)-methylmalonyl-CoA + 3 malonyl-CoA + 5 NADPH + 10 H(+) = C37-(phenol)carboxyphthiodiolenone-[(phenol)carboxyphthiodiolenone synthase] + 5 CO2 + 5 NADP(+) + 5 CoA + 2 H2O</text>
        <dbReference type="Rhea" id="RHEA:57760"/>
        <dbReference type="Rhea" id="RHEA-COMP:14273"/>
        <dbReference type="Rhea" id="RHEA-COMP:14990"/>
        <dbReference type="ChEBI" id="CHEBI:15377"/>
        <dbReference type="ChEBI" id="CHEBI:15378"/>
        <dbReference type="ChEBI" id="CHEBI:16526"/>
        <dbReference type="ChEBI" id="CHEBI:57287"/>
        <dbReference type="ChEBI" id="CHEBI:57327"/>
        <dbReference type="ChEBI" id="CHEBI:57384"/>
        <dbReference type="ChEBI" id="CHEBI:57783"/>
        <dbReference type="ChEBI" id="CHEBI:58349"/>
        <dbReference type="ChEBI" id="CHEBI:133301"/>
        <dbReference type="ChEBI" id="CHEBI:142260"/>
        <dbReference type="EC" id="2.3.1.292"/>
    </reaction>
</comment>
<dbReference type="Pfam" id="PF02801">
    <property type="entry name" value="Ketoacyl-synt_C"/>
    <property type="match status" value="1"/>
</dbReference>
<evidence type="ECO:0000256" key="17">
    <source>
        <dbReference type="ARBA" id="ARBA00052745"/>
    </source>
</evidence>
<dbReference type="Pfam" id="PF00668">
    <property type="entry name" value="Condensation"/>
    <property type="match status" value="1"/>
</dbReference>
<dbReference type="UniPathway" id="UPA00094"/>
<evidence type="ECO:0000256" key="7">
    <source>
        <dbReference type="ARBA" id="ARBA00022679"/>
    </source>
</evidence>
<dbReference type="InterPro" id="IPR016036">
    <property type="entry name" value="Malonyl_transacylase_ACP-bd"/>
</dbReference>
<dbReference type="InterPro" id="IPR014030">
    <property type="entry name" value="Ketoacyl_synth_N"/>
</dbReference>
<dbReference type="GO" id="GO:0006633">
    <property type="term" value="P:fatty acid biosynthetic process"/>
    <property type="evidence" value="ECO:0007669"/>
    <property type="project" value="UniProtKB-UniPathway"/>
</dbReference>
<dbReference type="InterPro" id="IPR050091">
    <property type="entry name" value="PKS_NRPS_Biosynth_Enz"/>
</dbReference>
<dbReference type="EC" id="2.3.1.292" evidence="19"/>
<dbReference type="PANTHER" id="PTHR43775">
    <property type="entry name" value="FATTY ACID SYNTHASE"/>
    <property type="match status" value="1"/>
</dbReference>
<dbReference type="InterPro" id="IPR049490">
    <property type="entry name" value="C883_1060-like_KR_N"/>
</dbReference>
<comment type="cofactor">
    <cofactor evidence="1">
        <name>NADP(+)</name>
        <dbReference type="ChEBI" id="CHEBI:58349"/>
    </cofactor>
</comment>
<comment type="pathway">
    <text evidence="3">Lipid metabolism; fatty acid biosynthesis.</text>
</comment>
<dbReference type="InterPro" id="IPR036736">
    <property type="entry name" value="ACP-like_sf"/>
</dbReference>
<dbReference type="NCBIfam" id="TIGR01733">
    <property type="entry name" value="AA-adenyl-dom"/>
    <property type="match status" value="1"/>
</dbReference>
<keyword evidence="11" id="KW-0443">Lipid metabolism</keyword>
<evidence type="ECO:0000256" key="8">
    <source>
        <dbReference type="ARBA" id="ARBA00022832"/>
    </source>
</evidence>
<dbReference type="InterPro" id="IPR010071">
    <property type="entry name" value="AA_adenyl_dom"/>
</dbReference>
<dbReference type="Proteomes" id="UP000076643">
    <property type="component" value="Unassembled WGS sequence"/>
</dbReference>
<evidence type="ECO:0000256" key="13">
    <source>
        <dbReference type="ARBA" id="ARBA00029443"/>
    </source>
</evidence>
<dbReference type="InterPro" id="IPR020806">
    <property type="entry name" value="PKS_PP-bd"/>
</dbReference>
<dbReference type="InterPro" id="IPR018201">
    <property type="entry name" value="Ketoacyl_synth_AS"/>
</dbReference>
<dbReference type="EMBL" id="AUYB01000013">
    <property type="protein sequence ID" value="KZN47459.1"/>
    <property type="molecule type" value="Genomic_DNA"/>
</dbReference>
<dbReference type="CDD" id="cd08953">
    <property type="entry name" value="KR_2_SDR_x"/>
    <property type="match status" value="1"/>
</dbReference>
<evidence type="ECO:0000259" key="24">
    <source>
        <dbReference type="PROSITE" id="PS50075"/>
    </source>
</evidence>